<reference evidence="2" key="2">
    <citation type="submission" date="2017-12" db="EMBL/GenBank/DDBJ databases">
        <title>High-resolution comparative analysis of great ape genomes.</title>
        <authorList>
            <person name="Pollen A."/>
            <person name="Hastie A."/>
            <person name="Hormozdiari F."/>
            <person name="Dougherty M."/>
            <person name="Liu R."/>
            <person name="Chaisson M."/>
            <person name="Hoppe E."/>
            <person name="Hill C."/>
            <person name="Pang A."/>
            <person name="Hillier L."/>
            <person name="Baker C."/>
            <person name="Armstrong J."/>
            <person name="Shendure J."/>
            <person name="Paten B."/>
            <person name="Wilson R."/>
            <person name="Chao H."/>
            <person name="Schneider V."/>
            <person name="Ventura M."/>
            <person name="Kronenberg Z."/>
            <person name="Murali S."/>
            <person name="Gordon D."/>
            <person name="Cantsilieris S."/>
            <person name="Munson K."/>
            <person name="Nelson B."/>
            <person name="Raja A."/>
            <person name="Underwood J."/>
            <person name="Diekhans M."/>
            <person name="Fiddes I."/>
            <person name="Haussler D."/>
            <person name="Eichler E."/>
        </authorList>
    </citation>
    <scope>NUCLEOTIDE SEQUENCE [LARGE SCALE GENOMIC DNA]</scope>
    <source>
        <strain evidence="2">Susie</strain>
    </source>
</reference>
<accession>H2NST0</accession>
<dbReference type="Ensembl" id="ENSPPYT00000009359.2">
    <property type="protein sequence ID" value="ENSPPYP00000008993.1"/>
    <property type="gene ID" value="ENSPPYG00000007999.2"/>
</dbReference>
<accession>A0A663D8C9</accession>
<name>H2NST0_PONAB</name>
<evidence type="ECO:0000313" key="3">
    <source>
        <dbReference type="Ensembl" id="ENSPPYP00000008993.1"/>
    </source>
</evidence>
<reference evidence="3 4" key="1">
    <citation type="submission" date="2008-02" db="EMBL/GenBank/DDBJ databases">
        <title>A 6x draft sequence assembly of the Pongo pygmaeus abelii genome.</title>
        <authorList>
            <person name="Wilson R.K."/>
            <person name="Mardis E."/>
        </authorList>
    </citation>
    <scope>NUCLEOTIDE SEQUENCE [LARGE SCALE GENOMIC DNA]</scope>
</reference>
<feature type="region of interest" description="Disordered" evidence="1">
    <location>
        <begin position="1"/>
        <end position="51"/>
    </location>
</feature>
<feature type="compositionally biased region" description="Low complexity" evidence="1">
    <location>
        <begin position="31"/>
        <end position="40"/>
    </location>
</feature>
<dbReference type="GeneTree" id="ENSGT00390000011755"/>
<evidence type="ECO:0000256" key="1">
    <source>
        <dbReference type="SAM" id="MobiDB-lite"/>
    </source>
</evidence>
<evidence type="ECO:0000313" key="4">
    <source>
        <dbReference type="Proteomes" id="UP000001595"/>
    </source>
</evidence>
<gene>
    <name evidence="2" type="ORF">CR201_G0035281</name>
</gene>
<protein>
    <submittedName>
        <fullName evidence="2">CDRT15 isoform 1</fullName>
    </submittedName>
    <submittedName>
        <fullName evidence="3">CMT1A duplicated region transcript 15</fullName>
    </submittedName>
</protein>
<keyword evidence="4" id="KW-1185">Reference proteome</keyword>
<dbReference type="EMBL" id="NDHI03003499">
    <property type="protein sequence ID" value="PNJ31630.1"/>
    <property type="molecule type" value="Genomic_DNA"/>
</dbReference>
<dbReference type="HOGENOM" id="CLU_2025932_0_0_1"/>
<reference evidence="3" key="3">
    <citation type="submission" date="2025-05" db="UniProtKB">
        <authorList>
            <consortium name="Ensembl"/>
        </authorList>
    </citation>
    <scope>IDENTIFICATION</scope>
</reference>
<proteinExistence type="predicted"/>
<dbReference type="PANTHER" id="PTHR16471:SF0">
    <property type="entry name" value="CMT1A DUPLICATED REGION TRANSCRIPT 15 PROTEIN-LIKE PROTEIN"/>
    <property type="match status" value="1"/>
</dbReference>
<dbReference type="PANTHER" id="PTHR16471">
    <property type="entry name" value="CMT1A DUPLICATED REGION TRANSCRIPT 15 PROTEIN-LIKE PROTEIN"/>
    <property type="match status" value="1"/>
</dbReference>
<dbReference type="AlphaFoldDB" id="H2NST0"/>
<sequence>MPKKAHPSPQTPVALCKKAHPAPGPYVEMRALPAPAVEPEPAWEEPPPERALELEGAPAKDQTNEDLPEIMEVLESIKRRLGRRVPAAPPAPGGNLLLQTWMCVRNWASRLFAPNVLPGTGP</sequence>
<organism evidence="3 4">
    <name type="scientific">Pongo abelii</name>
    <name type="common">Sumatran orangutan</name>
    <name type="synonym">Pongo pygmaeus abelii</name>
    <dbReference type="NCBI Taxonomy" id="9601"/>
    <lineage>
        <taxon>Eukaryota</taxon>
        <taxon>Metazoa</taxon>
        <taxon>Chordata</taxon>
        <taxon>Craniata</taxon>
        <taxon>Vertebrata</taxon>
        <taxon>Euteleostomi</taxon>
        <taxon>Mammalia</taxon>
        <taxon>Eutheria</taxon>
        <taxon>Euarchontoglires</taxon>
        <taxon>Primates</taxon>
        <taxon>Haplorrhini</taxon>
        <taxon>Catarrhini</taxon>
        <taxon>Hominidae</taxon>
        <taxon>Pongo</taxon>
    </lineage>
</organism>
<accession>A0A2J8TEY8</accession>
<evidence type="ECO:0000313" key="2">
    <source>
        <dbReference type="EMBL" id="PNJ31630.1"/>
    </source>
</evidence>
<dbReference type="eggNOG" id="ENOG502TF2R">
    <property type="taxonomic scope" value="Eukaryota"/>
</dbReference>
<dbReference type="Proteomes" id="UP000001595">
    <property type="component" value="Chromosome 17"/>
</dbReference>
<dbReference type="OMA" id="MPVALCK"/>